<feature type="transmembrane region" description="Helical" evidence="9">
    <location>
        <begin position="235"/>
        <end position="259"/>
    </location>
</feature>
<feature type="transmembrane region" description="Helical" evidence="9">
    <location>
        <begin position="320"/>
        <end position="341"/>
    </location>
</feature>
<dbReference type="SUPFAM" id="SSF118215">
    <property type="entry name" value="Proton glutamate symport protein"/>
    <property type="match status" value="1"/>
</dbReference>
<dbReference type="Proteomes" id="UP000255169">
    <property type="component" value="Unassembled WGS sequence"/>
</dbReference>
<proteinExistence type="inferred from homology"/>
<keyword evidence="11" id="KW-1185">Reference proteome</keyword>
<dbReference type="InterPro" id="IPR001991">
    <property type="entry name" value="Na-dicarboxylate_symporter"/>
</dbReference>
<evidence type="ECO:0000313" key="10">
    <source>
        <dbReference type="EMBL" id="SUQ01235.1"/>
    </source>
</evidence>
<dbReference type="EMBL" id="UHJG01000001">
    <property type="protein sequence ID" value="SUQ01235.1"/>
    <property type="molecule type" value="Genomic_DNA"/>
</dbReference>
<evidence type="ECO:0000256" key="9">
    <source>
        <dbReference type="HAMAP-Rule" id="MF_01582"/>
    </source>
</evidence>
<evidence type="ECO:0000256" key="3">
    <source>
        <dbReference type="ARBA" id="ARBA00022475"/>
    </source>
</evidence>
<dbReference type="HAMAP" id="MF_01582">
    <property type="entry name" value="Ser_Thr_transp_SstT"/>
    <property type="match status" value="1"/>
</dbReference>
<keyword evidence="6 9" id="KW-0029">Amino-acid transport</keyword>
<feature type="transmembrane region" description="Helical" evidence="9">
    <location>
        <begin position="41"/>
        <end position="62"/>
    </location>
</feature>
<organism evidence="10 11">
    <name type="scientific">Yersinia ruckeri</name>
    <dbReference type="NCBI Taxonomy" id="29486"/>
    <lineage>
        <taxon>Bacteria</taxon>
        <taxon>Pseudomonadati</taxon>
        <taxon>Pseudomonadota</taxon>
        <taxon>Gammaproteobacteria</taxon>
        <taxon>Enterobacterales</taxon>
        <taxon>Yersiniaceae</taxon>
        <taxon>Yersinia</taxon>
    </lineage>
</organism>
<keyword evidence="4 9" id="KW-0812">Transmembrane</keyword>
<dbReference type="GO" id="GO:0005295">
    <property type="term" value="F:neutral L-amino acid:sodium symporter activity"/>
    <property type="evidence" value="ECO:0007669"/>
    <property type="project" value="TreeGrafter"/>
</dbReference>
<dbReference type="InterPro" id="IPR036458">
    <property type="entry name" value="Na:dicarbo_symporter_sf"/>
</dbReference>
<keyword evidence="5 9" id="KW-0769">Symport</keyword>
<evidence type="ECO:0000256" key="8">
    <source>
        <dbReference type="ARBA" id="ARBA00023136"/>
    </source>
</evidence>
<comment type="subcellular location">
    <subcellularLocation>
        <location evidence="9">Cell membrane</location>
        <topology evidence="9">Multi-pass membrane protein</topology>
    </subcellularLocation>
    <subcellularLocation>
        <location evidence="1">Membrane</location>
        <topology evidence="1">Multi-pass membrane protein</topology>
    </subcellularLocation>
</comment>
<evidence type="ECO:0000256" key="2">
    <source>
        <dbReference type="ARBA" id="ARBA00022448"/>
    </source>
</evidence>
<keyword evidence="8 9" id="KW-0472">Membrane</keyword>
<dbReference type="GO" id="GO:0015826">
    <property type="term" value="P:threonine transport"/>
    <property type="evidence" value="ECO:0007669"/>
    <property type="project" value="InterPro"/>
</dbReference>
<comment type="catalytic activity">
    <reaction evidence="9">
        <text>L-serine(in) + Na(+)(in) = L-serine(out) + Na(+)(out)</text>
        <dbReference type="Rhea" id="RHEA:29575"/>
        <dbReference type="ChEBI" id="CHEBI:29101"/>
        <dbReference type="ChEBI" id="CHEBI:33384"/>
    </reaction>
</comment>
<evidence type="ECO:0000256" key="5">
    <source>
        <dbReference type="ARBA" id="ARBA00022847"/>
    </source>
</evidence>
<comment type="similarity">
    <text evidence="9">Belongs to the dicarboxylate/amino acid:cation symporter (DAACS) (TC 2.A.23) family.</text>
</comment>
<reference evidence="10 11" key="1">
    <citation type="submission" date="2018-06" db="EMBL/GenBank/DDBJ databases">
        <authorList>
            <consortium name="Pathogen Informatics"/>
            <person name="Doyle S."/>
        </authorList>
    </citation>
    <scope>NUCLEOTIDE SEQUENCE [LARGE SCALE GENOMIC DNA]</scope>
    <source>
        <strain evidence="10 11">NCTC10476</strain>
    </source>
</reference>
<dbReference type="STRING" id="29486.UGYR_07865"/>
<keyword evidence="7 9" id="KW-1133">Transmembrane helix</keyword>
<dbReference type="InterPro" id="IPR023025">
    <property type="entry name" value="Ser_Thr_transp_SstT"/>
</dbReference>
<feature type="transmembrane region" description="Helical" evidence="9">
    <location>
        <begin position="162"/>
        <end position="182"/>
    </location>
</feature>
<evidence type="ECO:0000256" key="7">
    <source>
        <dbReference type="ARBA" id="ARBA00022989"/>
    </source>
</evidence>
<dbReference type="PANTHER" id="PTHR42865:SF8">
    <property type="entry name" value="SERINE_THREONINE TRANSPORTER SSTT"/>
    <property type="match status" value="1"/>
</dbReference>
<sequence>MQHRPTQQHKVHWEEAESKTMENKQSGLIAYLSRGSLVKQILVGLLAGIALASVSPASAVAVGLLGTLFVGALKAVAPVLVLILVMASIANHKQGQKTSIRPILFLYLLGTFSAALIAVAISFMFPSTLVLATHNADITPPGGIVEVLKGLLLSIVANPINALLNGNYIGILAWAVGLGFALRHAADSTKSLITDMSHAVTFVVRVVIRFAPIGIFGLVASTLAETGFSVLLGYIQLLIVLIGCMLLVALVVNPLIVFWKIRRNPYPLVFACLRESGVTAFFTRSSAANIPVNMELCKKLNLNEDTYSVSIPLGATINMAGAAITITVLTLAAVHTLGITVDLPTALLLSIVAAVCACGASGVAGGSLLLIPLACNMFGIPNEIAMQVVAVGFIIGVLQDSAETALNSSTDVLFTAAACQADDAKLANPDPLATR</sequence>
<dbReference type="FunFam" id="1.10.3860.10:FF:000003">
    <property type="entry name" value="Serine/threonine transporter sstT"/>
    <property type="match status" value="1"/>
</dbReference>
<dbReference type="GO" id="GO:0005886">
    <property type="term" value="C:plasma membrane"/>
    <property type="evidence" value="ECO:0007669"/>
    <property type="project" value="UniProtKB-SubCell"/>
</dbReference>
<keyword evidence="3 9" id="KW-1003">Cell membrane</keyword>
<dbReference type="Pfam" id="PF00375">
    <property type="entry name" value="SDF"/>
    <property type="match status" value="1"/>
</dbReference>
<evidence type="ECO:0000313" key="11">
    <source>
        <dbReference type="Proteomes" id="UP000255169"/>
    </source>
</evidence>
<keyword evidence="2 9" id="KW-0813">Transport</keyword>
<feature type="transmembrane region" description="Helical" evidence="9">
    <location>
        <begin position="103"/>
        <end position="125"/>
    </location>
</feature>
<feature type="transmembrane region" description="Helical" evidence="9">
    <location>
        <begin position="347"/>
        <end position="371"/>
    </location>
</feature>
<comment type="function">
    <text evidence="9">Involved in the import of serine and threonine into the cell, with the concomitant import of sodium (symport system).</text>
</comment>
<gene>
    <name evidence="9 10" type="primary">sstT</name>
    <name evidence="10" type="ORF">NCTC10476_02584</name>
</gene>
<dbReference type="PRINTS" id="PR00173">
    <property type="entry name" value="EDTRNSPORT"/>
</dbReference>
<dbReference type="PANTHER" id="PTHR42865">
    <property type="entry name" value="PROTON/GLUTAMATE-ASPARTATE SYMPORTER"/>
    <property type="match status" value="1"/>
</dbReference>
<protein>
    <recommendedName>
        <fullName evidence="9">Serine/threonine transporter SstT</fullName>
    </recommendedName>
    <alternativeName>
        <fullName evidence="9">Na(+)/serine-threonine symporter</fullName>
    </alternativeName>
</protein>
<name>A0A380QRD8_YERRU</name>
<comment type="catalytic activity">
    <reaction evidence="9">
        <text>L-threonine(in) + Na(+)(in) = L-threonine(out) + Na(+)(out)</text>
        <dbReference type="Rhea" id="RHEA:69999"/>
        <dbReference type="ChEBI" id="CHEBI:29101"/>
        <dbReference type="ChEBI" id="CHEBI:57926"/>
    </reaction>
</comment>
<evidence type="ECO:0000256" key="4">
    <source>
        <dbReference type="ARBA" id="ARBA00022692"/>
    </source>
</evidence>
<dbReference type="GO" id="GO:0032329">
    <property type="term" value="P:serine transport"/>
    <property type="evidence" value="ECO:0007669"/>
    <property type="project" value="InterPro"/>
</dbReference>
<dbReference type="NCBIfam" id="NF010151">
    <property type="entry name" value="PRK13628.1"/>
    <property type="match status" value="1"/>
</dbReference>
<accession>A0A380QRD8</accession>
<dbReference type="Gene3D" id="1.10.3860.10">
    <property type="entry name" value="Sodium:dicarboxylate symporter"/>
    <property type="match status" value="1"/>
</dbReference>
<feature type="transmembrane region" description="Helical" evidence="9">
    <location>
        <begin position="202"/>
        <end position="223"/>
    </location>
</feature>
<evidence type="ECO:0000256" key="6">
    <source>
        <dbReference type="ARBA" id="ARBA00022970"/>
    </source>
</evidence>
<feature type="transmembrane region" description="Helical" evidence="9">
    <location>
        <begin position="68"/>
        <end position="91"/>
    </location>
</feature>
<evidence type="ECO:0000256" key="1">
    <source>
        <dbReference type="ARBA" id="ARBA00004141"/>
    </source>
</evidence>
<dbReference type="AlphaFoldDB" id="A0A380QRD8"/>